<dbReference type="Pfam" id="PF00990">
    <property type="entry name" value="GGDEF"/>
    <property type="match status" value="1"/>
</dbReference>
<reference evidence="5 6" key="1">
    <citation type="submission" date="2016-08" db="EMBL/GenBank/DDBJ databases">
        <authorList>
            <person name="Seilhamer J.J."/>
        </authorList>
    </citation>
    <scope>NUCLEOTIDE SEQUENCE [LARGE SCALE GENOMIC DNA]</scope>
    <source>
        <strain evidence="5 6">PH27A</strain>
    </source>
</reference>
<dbReference type="PROSITE" id="PS50883">
    <property type="entry name" value="EAL"/>
    <property type="match status" value="1"/>
</dbReference>
<dbReference type="InterPro" id="IPR043128">
    <property type="entry name" value="Rev_trsase/Diguanyl_cyclase"/>
</dbReference>
<dbReference type="CDD" id="cd01948">
    <property type="entry name" value="EAL"/>
    <property type="match status" value="1"/>
</dbReference>
<comment type="caution">
    <text evidence="5">The sequence shown here is derived from an EMBL/GenBank/DDBJ whole genome shotgun (WGS) entry which is preliminary data.</text>
</comment>
<keyword evidence="6" id="KW-1185">Reference proteome</keyword>
<dbReference type="InterPro" id="IPR000160">
    <property type="entry name" value="GGDEF_dom"/>
</dbReference>
<dbReference type="SUPFAM" id="SSF52172">
    <property type="entry name" value="CheY-like"/>
    <property type="match status" value="1"/>
</dbReference>
<evidence type="ECO:0000259" key="2">
    <source>
        <dbReference type="PROSITE" id="PS50110"/>
    </source>
</evidence>
<dbReference type="Gene3D" id="3.30.70.270">
    <property type="match status" value="1"/>
</dbReference>
<keyword evidence="1" id="KW-0597">Phosphoprotein</keyword>
<name>A0A1E2VER6_9GAMM</name>
<gene>
    <name evidence="5" type="ORF">BFW38_13720</name>
</gene>
<dbReference type="STRING" id="197479.BFW38_13720"/>
<proteinExistence type="predicted"/>
<dbReference type="Proteomes" id="UP000094291">
    <property type="component" value="Unassembled WGS sequence"/>
</dbReference>
<evidence type="ECO:0000313" key="5">
    <source>
        <dbReference type="EMBL" id="ODC05467.1"/>
    </source>
</evidence>
<dbReference type="AlphaFoldDB" id="A0A1E2VER6"/>
<dbReference type="SUPFAM" id="SSF55073">
    <property type="entry name" value="Nucleotide cyclase"/>
    <property type="match status" value="1"/>
</dbReference>
<dbReference type="InterPro" id="IPR011006">
    <property type="entry name" value="CheY-like_superfamily"/>
</dbReference>
<dbReference type="SUPFAM" id="SSF141868">
    <property type="entry name" value="EAL domain-like"/>
    <property type="match status" value="1"/>
</dbReference>
<evidence type="ECO:0000259" key="4">
    <source>
        <dbReference type="PROSITE" id="PS50887"/>
    </source>
</evidence>
<feature type="modified residue" description="4-aspartylphosphate" evidence="1">
    <location>
        <position position="58"/>
    </location>
</feature>
<dbReference type="Pfam" id="PF00072">
    <property type="entry name" value="Response_reg"/>
    <property type="match status" value="1"/>
</dbReference>
<dbReference type="InterPro" id="IPR001633">
    <property type="entry name" value="EAL_dom"/>
</dbReference>
<dbReference type="PROSITE" id="PS50110">
    <property type="entry name" value="RESPONSE_REGULATORY"/>
    <property type="match status" value="1"/>
</dbReference>
<feature type="domain" description="EAL" evidence="3">
    <location>
        <begin position="321"/>
        <end position="577"/>
    </location>
</feature>
<organism evidence="5 6">
    <name type="scientific">Terasakiispira papahanaumokuakeensis</name>
    <dbReference type="NCBI Taxonomy" id="197479"/>
    <lineage>
        <taxon>Bacteria</taxon>
        <taxon>Pseudomonadati</taxon>
        <taxon>Pseudomonadota</taxon>
        <taxon>Gammaproteobacteria</taxon>
        <taxon>Oceanospirillales</taxon>
        <taxon>Terasakiispira</taxon>
    </lineage>
</organism>
<dbReference type="Pfam" id="PF00563">
    <property type="entry name" value="EAL"/>
    <property type="match status" value="1"/>
</dbReference>
<evidence type="ECO:0000256" key="1">
    <source>
        <dbReference type="PROSITE-ProRule" id="PRU00169"/>
    </source>
</evidence>
<dbReference type="PANTHER" id="PTHR33121">
    <property type="entry name" value="CYCLIC DI-GMP PHOSPHODIESTERASE PDEF"/>
    <property type="match status" value="1"/>
</dbReference>
<evidence type="ECO:0008006" key="7">
    <source>
        <dbReference type="Google" id="ProtNLM"/>
    </source>
</evidence>
<dbReference type="InterPro" id="IPR035919">
    <property type="entry name" value="EAL_sf"/>
</dbReference>
<evidence type="ECO:0000259" key="3">
    <source>
        <dbReference type="PROSITE" id="PS50883"/>
    </source>
</evidence>
<dbReference type="InterPro" id="IPR050706">
    <property type="entry name" value="Cyclic-di-GMP_PDE-like"/>
</dbReference>
<dbReference type="SMART" id="SM00267">
    <property type="entry name" value="GGDEF"/>
    <property type="match status" value="1"/>
</dbReference>
<protein>
    <recommendedName>
        <fullName evidence="7">EAL domain-containing protein</fullName>
    </recommendedName>
</protein>
<dbReference type="SMART" id="SM00448">
    <property type="entry name" value="REC"/>
    <property type="match status" value="1"/>
</dbReference>
<dbReference type="InterPro" id="IPR001789">
    <property type="entry name" value="Sig_transdc_resp-reg_receiver"/>
</dbReference>
<dbReference type="InterPro" id="IPR029787">
    <property type="entry name" value="Nucleotide_cyclase"/>
</dbReference>
<dbReference type="Gene3D" id="3.40.50.2300">
    <property type="match status" value="1"/>
</dbReference>
<dbReference type="SMART" id="SM00052">
    <property type="entry name" value="EAL"/>
    <property type="match status" value="1"/>
</dbReference>
<sequence length="586" mass="65126">MLAYPHAHLVVVGDDRITSQRLPSLLAGAGYQNIAYFSDTASALVTLAKTLPDLIVLDLDVLGARGVKLMKQLQQQWHDAMPPVLVLVDPSTPRYRQEALFYGALGVLSQPVNERELCQRVHNILQHHYRGKQERERSYELQTLVEARTAELKARSLQDPVTGLPNRRAILHHLSRRLVAQTSLGIFFMRVRQLNDIARLHGYAVSDALMCGLAAQLESSAVAQGGFLGAWSSEDFLLIKPLPLERWQSCGERLVRLMNGPMPVGDLMLDVLVDIGISHSSDEHDSAETLIRHAVMALPLGRDMPRLLRYRSSMTAQFLYRNRLRLALKDAPQQGQLALYFQPKIELGTGLIVGAEALLRWTHPEMGPVSPSDFIPVAEQTDAINVLGHWVVEAAIMSLAQWLEMGALTDAFVLAINVSGQQLMQTDFSDQLLETLQLAQVPAHRLQVEVTESALMGDVELARDQLIRLNHNGVTSAIDDFGTGYSSLAYLKHLPVSVLKIDRSFIMEIEHNPQDQRLAQTVVNMAHNFGCQVVAEGIENEAQAQLLAAMGCELGQGFYYARPMPADEFMAFCQHWVRQPAALKPA</sequence>
<accession>A0A1E2VER6</accession>
<dbReference type="EMBL" id="MDTQ01000001">
    <property type="protein sequence ID" value="ODC05467.1"/>
    <property type="molecule type" value="Genomic_DNA"/>
</dbReference>
<dbReference type="GO" id="GO:0071111">
    <property type="term" value="F:cyclic-guanylate-specific phosphodiesterase activity"/>
    <property type="evidence" value="ECO:0007669"/>
    <property type="project" value="InterPro"/>
</dbReference>
<dbReference type="RefSeq" id="WP_069000489.1">
    <property type="nucleotide sequence ID" value="NZ_MDTQ01000001.1"/>
</dbReference>
<feature type="domain" description="Response regulatory" evidence="2">
    <location>
        <begin position="8"/>
        <end position="125"/>
    </location>
</feature>
<feature type="domain" description="GGDEF" evidence="4">
    <location>
        <begin position="182"/>
        <end position="317"/>
    </location>
</feature>
<dbReference type="Gene3D" id="3.20.20.450">
    <property type="entry name" value="EAL domain"/>
    <property type="match status" value="1"/>
</dbReference>
<dbReference type="PANTHER" id="PTHR33121:SF70">
    <property type="entry name" value="SIGNALING PROTEIN YKOW"/>
    <property type="match status" value="1"/>
</dbReference>
<dbReference type="PROSITE" id="PS50887">
    <property type="entry name" value="GGDEF"/>
    <property type="match status" value="1"/>
</dbReference>
<dbReference type="GO" id="GO:0000160">
    <property type="term" value="P:phosphorelay signal transduction system"/>
    <property type="evidence" value="ECO:0007669"/>
    <property type="project" value="InterPro"/>
</dbReference>
<evidence type="ECO:0000313" key="6">
    <source>
        <dbReference type="Proteomes" id="UP000094291"/>
    </source>
</evidence>